<keyword evidence="2" id="KW-1185">Reference proteome</keyword>
<protein>
    <submittedName>
        <fullName evidence="1">Uncharacterized protein</fullName>
    </submittedName>
</protein>
<accession>A0A967EV96</accession>
<gene>
    <name evidence="1" type="ORF">HBA54_02840</name>
</gene>
<comment type="caution">
    <text evidence="1">The sequence shown here is derived from an EMBL/GenBank/DDBJ whole genome shotgun (WGS) entry which is preliminary data.</text>
</comment>
<evidence type="ECO:0000313" key="2">
    <source>
        <dbReference type="Proteomes" id="UP000761264"/>
    </source>
</evidence>
<sequence length="92" mass="10188">MAKDIRTLYRSAKGPGSRRTALFAVGTARGEQAIRSDILTCLPDRLHPVSQMFLERWLSGDMTTADFLRWFHMPNSSYLSVAECVLAVVAGA</sequence>
<name>A0A967EV96_9PROT</name>
<reference evidence="1" key="1">
    <citation type="submission" date="2020-03" db="EMBL/GenBank/DDBJ databases">
        <title>Genome of Pelagibius litoralis DSM 21314T.</title>
        <authorList>
            <person name="Wang G."/>
        </authorList>
    </citation>
    <scope>NUCLEOTIDE SEQUENCE</scope>
    <source>
        <strain evidence="1">DSM 21314</strain>
    </source>
</reference>
<dbReference type="AlphaFoldDB" id="A0A967EV96"/>
<evidence type="ECO:0000313" key="1">
    <source>
        <dbReference type="EMBL" id="NIA67519.1"/>
    </source>
</evidence>
<dbReference type="EMBL" id="JAAQPH010000002">
    <property type="protein sequence ID" value="NIA67519.1"/>
    <property type="molecule type" value="Genomic_DNA"/>
</dbReference>
<proteinExistence type="predicted"/>
<dbReference type="RefSeq" id="WP_167221164.1">
    <property type="nucleotide sequence ID" value="NZ_JAAQPH010000002.1"/>
</dbReference>
<organism evidence="1 2">
    <name type="scientific">Pelagibius litoralis</name>
    <dbReference type="NCBI Taxonomy" id="374515"/>
    <lineage>
        <taxon>Bacteria</taxon>
        <taxon>Pseudomonadati</taxon>
        <taxon>Pseudomonadota</taxon>
        <taxon>Alphaproteobacteria</taxon>
        <taxon>Rhodospirillales</taxon>
        <taxon>Rhodovibrionaceae</taxon>
        <taxon>Pelagibius</taxon>
    </lineage>
</organism>
<dbReference type="Proteomes" id="UP000761264">
    <property type="component" value="Unassembled WGS sequence"/>
</dbReference>